<dbReference type="GO" id="GO:0005524">
    <property type="term" value="F:ATP binding"/>
    <property type="evidence" value="ECO:0007669"/>
    <property type="project" value="InterPro"/>
</dbReference>
<dbReference type="PIRSF" id="PIRSF007531">
    <property type="entry name" value="CPT"/>
    <property type="match status" value="1"/>
</dbReference>
<evidence type="ECO:0000313" key="4">
    <source>
        <dbReference type="Proteomes" id="UP000189475"/>
    </source>
</evidence>
<organism evidence="3 4">
    <name type="scientific">Vibrio palustris</name>
    <dbReference type="NCBI Taxonomy" id="1918946"/>
    <lineage>
        <taxon>Bacteria</taxon>
        <taxon>Pseudomonadati</taxon>
        <taxon>Pseudomonadota</taxon>
        <taxon>Gammaproteobacteria</taxon>
        <taxon>Vibrionales</taxon>
        <taxon>Vibrionaceae</taxon>
        <taxon>Vibrio</taxon>
    </lineage>
</organism>
<dbReference type="RefSeq" id="WP_077314878.1">
    <property type="nucleotide sequence ID" value="NZ_AP024888.1"/>
</dbReference>
<reference evidence="3 4" key="1">
    <citation type="submission" date="2017-02" db="EMBL/GenBank/DDBJ databases">
        <authorList>
            <person name="Peterson S.W."/>
        </authorList>
    </citation>
    <scope>NUCLEOTIDE SEQUENCE [LARGE SCALE GENOMIC DNA]</scope>
    <source>
        <strain evidence="3 4">CECT 9027</strain>
    </source>
</reference>
<dbReference type="EMBL" id="FUFT01000005">
    <property type="protein sequence ID" value="SJL84515.1"/>
    <property type="molecule type" value="Genomic_DNA"/>
</dbReference>
<evidence type="ECO:0000256" key="1">
    <source>
        <dbReference type="PIRSR" id="PIRSR007531-1"/>
    </source>
</evidence>
<dbReference type="GO" id="GO:0016740">
    <property type="term" value="F:transferase activity"/>
    <property type="evidence" value="ECO:0007669"/>
    <property type="project" value="UniProtKB-KW"/>
</dbReference>
<keyword evidence="4" id="KW-1185">Reference proteome</keyword>
<dbReference type="InterPro" id="IPR027417">
    <property type="entry name" value="P-loop_NTPase"/>
</dbReference>
<dbReference type="SUPFAM" id="SSF52540">
    <property type="entry name" value="P-loop containing nucleoside triphosphate hydrolases"/>
    <property type="match status" value="1"/>
</dbReference>
<feature type="binding site" evidence="2">
    <location>
        <begin position="8"/>
        <end position="15"/>
    </location>
    <ligand>
        <name>ATP</name>
        <dbReference type="ChEBI" id="CHEBI:30616"/>
    </ligand>
</feature>
<dbReference type="AlphaFoldDB" id="A0A1R4B6G8"/>
<dbReference type="OrthoDB" id="9811101at2"/>
<dbReference type="EC" id="2.7.1.-" evidence="3"/>
<keyword evidence="3" id="KW-0808">Transferase</keyword>
<evidence type="ECO:0000313" key="3">
    <source>
        <dbReference type="EMBL" id="SJL84515.1"/>
    </source>
</evidence>
<proteinExistence type="predicted"/>
<protein>
    <submittedName>
        <fullName evidence="3">Chloramphenicol 3-O phosphotransferase</fullName>
        <ecNumber evidence="3">2.7.1.-</ecNumber>
    </submittedName>
</protein>
<dbReference type="Pfam" id="PF07931">
    <property type="entry name" value="CPT"/>
    <property type="match status" value="1"/>
</dbReference>
<evidence type="ECO:0000256" key="2">
    <source>
        <dbReference type="PIRSR" id="PIRSR007531-2"/>
    </source>
</evidence>
<dbReference type="STRING" id="1918946.VPAL9027_02504"/>
<sequence length="188" mass="21005">MDIIILNGASSSGKSSIAKELQSILPDNYLHLGIDTFIEMMPKRTINLTEPDIPSDGFYWQTESGNNPPSLRIKSGEYGEHINHAYHSTVKHLADLGLKVIVDDVMNGGIEQQSWLEALGDTKCLFVAVMCSDTELRNRENLRDDRINGSAVEQNCRVHNGVVYHFQVNTTHCSPQQCAQEIASYIEK</sequence>
<dbReference type="Proteomes" id="UP000189475">
    <property type="component" value="Unassembled WGS sequence"/>
</dbReference>
<dbReference type="Gene3D" id="3.40.50.300">
    <property type="entry name" value="P-loop containing nucleotide triphosphate hydrolases"/>
    <property type="match status" value="1"/>
</dbReference>
<dbReference type="InterPro" id="IPR012853">
    <property type="entry name" value="CPT"/>
</dbReference>
<name>A0A1R4B6G8_9VIBR</name>
<gene>
    <name evidence="3" type="ORF">VPAL9027_02504</name>
</gene>
<feature type="active site" evidence="1">
    <location>
        <position position="35"/>
    </location>
</feature>
<accession>A0A1R4B6G8</accession>